<dbReference type="GO" id="GO:0050291">
    <property type="term" value="F:sphingosine N-acyltransferase activity"/>
    <property type="evidence" value="ECO:0007669"/>
    <property type="project" value="InterPro"/>
</dbReference>
<keyword evidence="7" id="KW-0256">Endoplasmic reticulum</keyword>
<evidence type="ECO:0000256" key="3">
    <source>
        <dbReference type="ARBA" id="ARBA00009808"/>
    </source>
</evidence>
<keyword evidence="5" id="KW-0808">Transferase</keyword>
<evidence type="ECO:0000256" key="14">
    <source>
        <dbReference type="SAM" id="Phobius"/>
    </source>
</evidence>
<dbReference type="InterPro" id="IPR006634">
    <property type="entry name" value="TLC-dom"/>
</dbReference>
<feature type="transmembrane region" description="Helical" evidence="14">
    <location>
        <begin position="1049"/>
        <end position="1066"/>
    </location>
</feature>
<dbReference type="Pfam" id="PF03798">
    <property type="entry name" value="TRAM_LAG1_CLN8"/>
    <property type="match status" value="1"/>
</dbReference>
<keyword evidence="8 14" id="KW-1133">Transmembrane helix</keyword>
<keyword evidence="11" id="KW-0325">Glycoprotein</keyword>
<dbReference type="GO" id="GO:0005789">
    <property type="term" value="C:endoplasmic reticulum membrane"/>
    <property type="evidence" value="ECO:0007669"/>
    <property type="project" value="UniProtKB-SubCell"/>
</dbReference>
<comment type="caution">
    <text evidence="16">The sequence shown here is derived from an EMBL/GenBank/DDBJ whole genome shotgun (WGS) entry which is preliminary data.</text>
</comment>
<organism evidence="16 17">
    <name type="scientific">Didymella rabiei</name>
    <name type="common">Chickpea ascochyta blight fungus</name>
    <name type="synonym">Mycosphaerella rabiei</name>
    <dbReference type="NCBI Taxonomy" id="5454"/>
    <lineage>
        <taxon>Eukaryota</taxon>
        <taxon>Fungi</taxon>
        <taxon>Dikarya</taxon>
        <taxon>Ascomycota</taxon>
        <taxon>Pezizomycotina</taxon>
        <taxon>Dothideomycetes</taxon>
        <taxon>Pleosporomycetidae</taxon>
        <taxon>Pleosporales</taxon>
        <taxon>Pleosporineae</taxon>
        <taxon>Didymellaceae</taxon>
        <taxon>Ascochyta</taxon>
    </lineage>
</organism>
<feature type="transmembrane region" description="Helical" evidence="14">
    <location>
        <begin position="820"/>
        <end position="837"/>
    </location>
</feature>
<dbReference type="InterPro" id="IPR016439">
    <property type="entry name" value="Lag1/Lac1-like"/>
</dbReference>
<evidence type="ECO:0000256" key="1">
    <source>
        <dbReference type="ARBA" id="ARBA00004477"/>
    </source>
</evidence>
<feature type="transmembrane region" description="Helical" evidence="14">
    <location>
        <begin position="1104"/>
        <end position="1123"/>
    </location>
</feature>
<evidence type="ECO:0000256" key="7">
    <source>
        <dbReference type="ARBA" id="ARBA00022824"/>
    </source>
</evidence>
<dbReference type="PANTHER" id="PTHR12560">
    <property type="entry name" value="LONGEVITY ASSURANCE FACTOR 1 LAG1"/>
    <property type="match status" value="1"/>
</dbReference>
<feature type="transmembrane region" description="Helical" evidence="14">
    <location>
        <begin position="1003"/>
        <end position="1029"/>
    </location>
</feature>
<feature type="compositionally biased region" description="Basic residues" evidence="13">
    <location>
        <begin position="1200"/>
        <end position="1209"/>
    </location>
</feature>
<evidence type="ECO:0000256" key="10">
    <source>
        <dbReference type="ARBA" id="ARBA00023136"/>
    </source>
</evidence>
<feature type="compositionally biased region" description="Basic and acidic residues" evidence="13">
    <location>
        <begin position="688"/>
        <end position="697"/>
    </location>
</feature>
<keyword evidence="17" id="KW-1185">Reference proteome</keyword>
<evidence type="ECO:0000256" key="9">
    <source>
        <dbReference type="ARBA" id="ARBA00023054"/>
    </source>
</evidence>
<comment type="similarity">
    <text evidence="2">Belongs to the ATG14 family.</text>
</comment>
<feature type="transmembrane region" description="Helical" evidence="14">
    <location>
        <begin position="971"/>
        <end position="991"/>
    </location>
</feature>
<feature type="region of interest" description="Disordered" evidence="13">
    <location>
        <begin position="687"/>
        <end position="723"/>
    </location>
</feature>
<proteinExistence type="inferred from homology"/>
<dbReference type="InterPro" id="IPR018791">
    <property type="entry name" value="UV_resistance/autophagy_Atg14"/>
</dbReference>
<dbReference type="PANTHER" id="PTHR12560:SF11">
    <property type="entry name" value="CERAMIDE SYNTHASE LAC1-RELATED"/>
    <property type="match status" value="1"/>
</dbReference>
<evidence type="ECO:0000256" key="13">
    <source>
        <dbReference type="SAM" id="MobiDB-lite"/>
    </source>
</evidence>
<comment type="similarity">
    <text evidence="3">Belongs to the sphingosine N-acyltransferase family.</text>
</comment>
<evidence type="ECO:0000256" key="12">
    <source>
        <dbReference type="PROSITE-ProRule" id="PRU00205"/>
    </source>
</evidence>
<evidence type="ECO:0000313" key="16">
    <source>
        <dbReference type="EMBL" id="KZM20718.1"/>
    </source>
</evidence>
<feature type="region of interest" description="Disordered" evidence="13">
    <location>
        <begin position="737"/>
        <end position="765"/>
    </location>
</feature>
<evidence type="ECO:0000256" key="4">
    <source>
        <dbReference type="ARBA" id="ARBA00013807"/>
    </source>
</evidence>
<evidence type="ECO:0000256" key="8">
    <source>
        <dbReference type="ARBA" id="ARBA00022989"/>
    </source>
</evidence>
<protein>
    <recommendedName>
        <fullName evidence="4">Autophagy-related protein 14</fullName>
    </recommendedName>
</protein>
<keyword evidence="10 12" id="KW-0472">Membrane</keyword>
<dbReference type="EMBL" id="JYNV01000271">
    <property type="protein sequence ID" value="KZM20718.1"/>
    <property type="molecule type" value="Genomic_DNA"/>
</dbReference>
<evidence type="ECO:0000256" key="2">
    <source>
        <dbReference type="ARBA" id="ARBA00009574"/>
    </source>
</evidence>
<reference evidence="16 17" key="1">
    <citation type="journal article" date="2016" name="Sci. Rep.">
        <title>Draft genome sequencing and secretome analysis of fungal phytopathogen Ascochyta rabiei provides insight into the necrotrophic effector repertoire.</title>
        <authorList>
            <person name="Verma S."/>
            <person name="Gazara R.K."/>
            <person name="Nizam S."/>
            <person name="Parween S."/>
            <person name="Chattopadhyay D."/>
            <person name="Verma P.K."/>
        </authorList>
    </citation>
    <scope>NUCLEOTIDE SEQUENCE [LARGE SCALE GENOMIC DNA]</scope>
    <source>
        <strain evidence="16 17">ArDII</strain>
    </source>
</reference>
<dbReference type="GO" id="GO:0046513">
    <property type="term" value="P:ceramide biosynthetic process"/>
    <property type="evidence" value="ECO:0007669"/>
    <property type="project" value="InterPro"/>
</dbReference>
<sequence length="1209" mass="134890">MELPPPARERPWLLAYNRRLRHLQGIALRNLTLTLAPTRARGRTIDDAALPSTLKSPTKTLALREGKPLAYSRSSSELKSIEDDDQFDTRPAKGLRRRSTLEWTNASPLTRQKRLEDITAGRMADTFFTLHADAHKEPVYISEVAEKAMNPNFKFFDLAPCGPGVTRLDKLTVKLWAKSETMTGWQFLVDYTLHLASLQFNCILFHMTDGIYTSFIDLPVQARAAHELLAPPRENPDGRVLASSSDRIADEIESILESNRDALSTVAVTAEQRRVLAMRRRRDELEASIRSRTEKMQAGREKGALIASELPTRKELRKETEENIETAEEAIAGQQRRICEDLLKIYPIDPLPGKSLAFTIRGLLLPNSHFDDANQDVTSAALGHAAQLVSMLSPYLSVVLPYPISPHGSTSTIEDPLAMGHNNANNPRTYPLYMKGVVRYRFEYGVFLLNKDIEILSNALGIRPLDIRQTLPNLKYLLYVATAGKGELPARKAGGIRGLLRPNGPSSRKGSMDSTATASSFGGASAVDRSRLKMDHATASSFGGASAVDKSRLKMDHHATANVVASTINNIMDGRYGPMLCPFSFWAVDASPSGRSTLLLLGGRRFSFWAVDASPSGRSTLLLLGGRRLVGAPRLGGLAAWRLRRKLRRLGKGDAAEILARHNSNSTTAQHAAPRRVPWRHSLVYSPAHHDSARSTPDRTLASSLALPPPSALCAQRSHPQSQGAVHAMTEPFPPLTTAAPAHTGGGVARRRRKSSGLGADLPGDVDVPSFATSRRLDGLADRLKSPVDVKADRSLRRSKRRSLRRGLAKFRRACVRHTWLLPLLLLLATLALYLVYPHPSNPVSACLFLSYPLSPSDPLIPASARADPHAPTHYGKGGRDFAFVAFYIVVLSFTREFCMQRLIRPMAVACGIKGRAKQSRFMEQAYTALYFGLYGPFGVWVMSRSPVWYFNTTGMYQGFPHRAHDGVFKAYYLLQASYWAQQAIVLLLMLEKPRKDFKELVAHHIITISLIWLSYRFHFTYMGIAVYITHDLSDFFLATSKLLNYVDSPIVGPYFFVFMCIWGYLRHFINLKILYSILTEFRTVGPYELNWDTQQYKCWISQYISFALLASLQAVNLFWWFFICRIAYRFIVFKDADDDRSEYEPSEDETDARKAEVKTLNADGVSANGVKRGIENVDAPSTPLQTSEAKQPETIGSRVKQRKKGGQS</sequence>
<keyword evidence="6 12" id="KW-0812">Transmembrane</keyword>
<dbReference type="Pfam" id="PF10186">
    <property type="entry name" value="ATG14"/>
    <property type="match status" value="1"/>
</dbReference>
<dbReference type="Proteomes" id="UP000076837">
    <property type="component" value="Unassembled WGS sequence"/>
</dbReference>
<accession>A0A162ZNE4</accession>
<evidence type="ECO:0000313" key="17">
    <source>
        <dbReference type="Proteomes" id="UP000076837"/>
    </source>
</evidence>
<gene>
    <name evidence="16" type="ORF">ST47_g8137</name>
</gene>
<feature type="domain" description="TLC" evidence="15">
    <location>
        <begin position="917"/>
        <end position="1133"/>
    </location>
</feature>
<keyword evidence="9" id="KW-0175">Coiled coil</keyword>
<dbReference type="GO" id="GO:0032991">
    <property type="term" value="C:protein-containing complex"/>
    <property type="evidence" value="ECO:0007669"/>
    <property type="project" value="UniProtKB-ARBA"/>
</dbReference>
<evidence type="ECO:0000256" key="5">
    <source>
        <dbReference type="ARBA" id="ARBA00022679"/>
    </source>
</evidence>
<feature type="transmembrane region" description="Helical" evidence="14">
    <location>
        <begin position="926"/>
        <end position="951"/>
    </location>
</feature>
<name>A0A162ZNE4_DIDRA</name>
<evidence type="ECO:0000259" key="15">
    <source>
        <dbReference type="PROSITE" id="PS50922"/>
    </source>
</evidence>
<dbReference type="SMART" id="SM00724">
    <property type="entry name" value="TLC"/>
    <property type="match status" value="1"/>
</dbReference>
<feature type="region of interest" description="Disordered" evidence="13">
    <location>
        <begin position="495"/>
        <end position="522"/>
    </location>
</feature>
<dbReference type="STRING" id="5454.A0A162ZNE4"/>
<feature type="compositionally biased region" description="Polar residues" evidence="13">
    <location>
        <begin position="504"/>
        <end position="513"/>
    </location>
</feature>
<feature type="region of interest" description="Disordered" evidence="13">
    <location>
        <begin position="1165"/>
        <end position="1209"/>
    </location>
</feature>
<evidence type="ECO:0000256" key="11">
    <source>
        <dbReference type="ARBA" id="ARBA00023180"/>
    </source>
</evidence>
<dbReference type="AlphaFoldDB" id="A0A162ZNE4"/>
<dbReference type="PROSITE" id="PS50922">
    <property type="entry name" value="TLC"/>
    <property type="match status" value="1"/>
</dbReference>
<evidence type="ECO:0000256" key="6">
    <source>
        <dbReference type="ARBA" id="ARBA00022692"/>
    </source>
</evidence>
<comment type="subcellular location">
    <subcellularLocation>
        <location evidence="1">Endoplasmic reticulum membrane</location>
        <topology evidence="1">Multi-pass membrane protein</topology>
    </subcellularLocation>
</comment>